<dbReference type="AlphaFoldDB" id="A0A1I3GQH5"/>
<sequence>MAQSPSQETIKTSFDPISDNHTTILILGSLPGDKSIEVGEYYGHPRNRFWKILSTITNNPLPLSYPDKKQMLLKTGIGLWDVAHSAKRSGSLDTAIKEEVPNDIQGFILEHPSLSVIAFNGSKAEKMYFKYFPKNSAIKYISLPSSSPANAKFDFESLCKSWSQILETKCY</sequence>
<dbReference type="InterPro" id="IPR005122">
    <property type="entry name" value="Uracil-DNA_glycosylase-like"/>
</dbReference>
<name>A0A1I3GQH5_9FIRM</name>
<dbReference type="Proteomes" id="UP000199287">
    <property type="component" value="Unassembled WGS sequence"/>
</dbReference>
<dbReference type="STRING" id="69895.SAMN05192551_1109"/>
<evidence type="ECO:0000259" key="1">
    <source>
        <dbReference type="SMART" id="SM00986"/>
    </source>
</evidence>
<dbReference type="SMART" id="SM00987">
    <property type="entry name" value="UreE_C"/>
    <property type="match status" value="1"/>
</dbReference>
<dbReference type="CDD" id="cd10032">
    <property type="entry name" value="UDG-F6_HDG"/>
    <property type="match status" value="1"/>
</dbReference>
<proteinExistence type="predicted"/>
<dbReference type="RefSeq" id="WP_207646665.1">
    <property type="nucleotide sequence ID" value="NZ_FOQA01000010.1"/>
</dbReference>
<evidence type="ECO:0000313" key="2">
    <source>
        <dbReference type="EMBL" id="SFI25737.1"/>
    </source>
</evidence>
<evidence type="ECO:0000313" key="3">
    <source>
        <dbReference type="Proteomes" id="UP000199287"/>
    </source>
</evidence>
<protein>
    <submittedName>
        <fullName evidence="2">Hypoxanthine-DNA glycosylase</fullName>
    </submittedName>
</protein>
<gene>
    <name evidence="2" type="ORF">SAMN05192551_1109</name>
</gene>
<dbReference type="SMART" id="SM00986">
    <property type="entry name" value="UDG"/>
    <property type="match status" value="1"/>
</dbReference>
<dbReference type="Pfam" id="PF03167">
    <property type="entry name" value="UDG"/>
    <property type="match status" value="1"/>
</dbReference>
<dbReference type="Gene3D" id="3.40.470.10">
    <property type="entry name" value="Uracil-DNA glycosylase-like domain"/>
    <property type="match status" value="1"/>
</dbReference>
<dbReference type="NCBIfam" id="TIGR04274">
    <property type="entry name" value="hypoxanDNAglyco"/>
    <property type="match status" value="1"/>
</dbReference>
<dbReference type="EMBL" id="FOQA01000010">
    <property type="protein sequence ID" value="SFI25737.1"/>
    <property type="molecule type" value="Genomic_DNA"/>
</dbReference>
<accession>A0A1I3GQH5</accession>
<keyword evidence="3" id="KW-1185">Reference proteome</keyword>
<dbReference type="InterPro" id="IPR026353">
    <property type="entry name" value="Hypoxan-DNA_Glyclase"/>
</dbReference>
<dbReference type="InterPro" id="IPR036895">
    <property type="entry name" value="Uracil-DNA_glycosylase-like_sf"/>
</dbReference>
<dbReference type="SUPFAM" id="SSF52141">
    <property type="entry name" value="Uracil-DNA glycosylase-like"/>
    <property type="match status" value="1"/>
</dbReference>
<reference evidence="3" key="1">
    <citation type="submission" date="2016-10" db="EMBL/GenBank/DDBJ databases">
        <authorList>
            <person name="Varghese N."/>
            <person name="Submissions S."/>
        </authorList>
    </citation>
    <scope>NUCLEOTIDE SEQUENCE [LARGE SCALE GENOMIC DNA]</scope>
    <source>
        <strain evidence="3">Z-7934</strain>
    </source>
</reference>
<feature type="domain" description="Uracil-DNA glycosylase-like" evidence="1">
    <location>
        <begin position="15"/>
        <end position="166"/>
    </location>
</feature>
<organism evidence="2 3">
    <name type="scientific">Tindallia magadiensis</name>
    <dbReference type="NCBI Taxonomy" id="69895"/>
    <lineage>
        <taxon>Bacteria</taxon>
        <taxon>Bacillati</taxon>
        <taxon>Bacillota</taxon>
        <taxon>Clostridia</taxon>
        <taxon>Peptostreptococcales</taxon>
        <taxon>Tindalliaceae</taxon>
        <taxon>Tindallia</taxon>
    </lineage>
</organism>